<dbReference type="RefSeq" id="WP_147299460.1">
    <property type="nucleotide sequence ID" value="NZ_QUNG01000017.1"/>
</dbReference>
<gene>
    <name evidence="1" type="ORF">DFP81_11711</name>
</gene>
<dbReference type="Proteomes" id="UP000256542">
    <property type="component" value="Unassembled WGS sequence"/>
</dbReference>
<sequence length="70" mass="8038">MFPGSGPFHSVHMIERGEKGAILDEDYPPIRCFYLDPMELIVCYTTGQKLIELSRSLMNLAYDEQRTVVD</sequence>
<comment type="caution">
    <text evidence="1">The sequence shown here is derived from an EMBL/GenBank/DDBJ whole genome shotgun (WGS) entry which is preliminary data.</text>
</comment>
<evidence type="ECO:0000313" key="1">
    <source>
        <dbReference type="EMBL" id="REG81003.1"/>
    </source>
</evidence>
<reference evidence="1 2" key="1">
    <citation type="submission" date="2018-08" db="EMBL/GenBank/DDBJ databases">
        <title>Genomic Encyclopedia of Type Strains, Phase III (KMG-III): the genomes of soil and plant-associated and newly described type strains.</title>
        <authorList>
            <person name="Whitman W."/>
        </authorList>
    </citation>
    <scope>NUCLEOTIDE SEQUENCE [LARGE SCALE GENOMIC DNA]</scope>
    <source>
        <strain evidence="1 2">CECT 7375</strain>
    </source>
</reference>
<accession>A0A3E0DEL0</accession>
<evidence type="ECO:0000313" key="2">
    <source>
        <dbReference type="Proteomes" id="UP000256542"/>
    </source>
</evidence>
<dbReference type="EMBL" id="QUNG01000017">
    <property type="protein sequence ID" value="REG81003.1"/>
    <property type="molecule type" value="Genomic_DNA"/>
</dbReference>
<dbReference type="AlphaFoldDB" id="A0A3E0DEL0"/>
<dbReference type="OrthoDB" id="9811025at2"/>
<protein>
    <submittedName>
        <fullName evidence="1">Uncharacterized protein</fullName>
    </submittedName>
</protein>
<keyword evidence="2" id="KW-1185">Reference proteome</keyword>
<organism evidence="1 2">
    <name type="scientific">Marinomonas pollencensis</name>
    <dbReference type="NCBI Taxonomy" id="491954"/>
    <lineage>
        <taxon>Bacteria</taxon>
        <taxon>Pseudomonadati</taxon>
        <taxon>Pseudomonadota</taxon>
        <taxon>Gammaproteobacteria</taxon>
        <taxon>Oceanospirillales</taxon>
        <taxon>Oceanospirillaceae</taxon>
        <taxon>Marinomonas</taxon>
    </lineage>
</organism>
<proteinExistence type="predicted"/>
<name>A0A3E0DEL0_9GAMM</name>